<dbReference type="RefSeq" id="WP_262395138.1">
    <property type="nucleotide sequence ID" value="NZ_JACRTD010000004.1"/>
</dbReference>
<dbReference type="Pfam" id="PF03862">
    <property type="entry name" value="SpoVAC_SpoVAEB"/>
    <property type="match status" value="1"/>
</dbReference>
<organism evidence="2 3">
    <name type="scientific">Youxingia wuxianensis</name>
    <dbReference type="NCBI Taxonomy" id="2763678"/>
    <lineage>
        <taxon>Bacteria</taxon>
        <taxon>Bacillati</taxon>
        <taxon>Bacillota</taxon>
        <taxon>Clostridia</taxon>
        <taxon>Eubacteriales</taxon>
        <taxon>Oscillospiraceae</taxon>
        <taxon>Youxingia</taxon>
    </lineage>
</organism>
<feature type="transmembrane region" description="Helical" evidence="1">
    <location>
        <begin position="7"/>
        <end position="25"/>
    </location>
</feature>
<name>A0A926EMK4_9FIRM</name>
<dbReference type="NCBIfam" id="TIGR02839">
    <property type="entry name" value="spore_V_AE"/>
    <property type="match status" value="1"/>
</dbReference>
<dbReference type="InterPro" id="IPR014204">
    <property type="entry name" value="Spore_V_AE"/>
</dbReference>
<gene>
    <name evidence="2" type="primary">spoVAE</name>
    <name evidence="2" type="ORF">H8705_07145</name>
</gene>
<dbReference type="Proteomes" id="UP000623678">
    <property type="component" value="Unassembled WGS sequence"/>
</dbReference>
<comment type="caution">
    <text evidence="2">The sequence shown here is derived from an EMBL/GenBank/DDBJ whole genome shotgun (WGS) entry which is preliminary data.</text>
</comment>
<dbReference type="PANTHER" id="PTHR38450:SF2">
    <property type="entry name" value="STAGE V SPORULATION PROTEIN AEB"/>
    <property type="match status" value="1"/>
</dbReference>
<keyword evidence="1" id="KW-0812">Transmembrane</keyword>
<dbReference type="AlphaFoldDB" id="A0A926EMK4"/>
<sequence>MEIFIPLLKAFLVGGALCAIGQVFIDYTSLTPARILVCYVVLGVILGGIGIYPMIIDFAGAGATVPLTGFGSLLAKGVKEAVAKDGLLGVLTGGFTASAAGIGAAVFFSLLGALIFKPKDKS</sequence>
<dbReference type="InterPro" id="IPR005562">
    <property type="entry name" value="SpoVA"/>
</dbReference>
<reference evidence="2" key="1">
    <citation type="submission" date="2020-08" db="EMBL/GenBank/DDBJ databases">
        <title>Genome public.</title>
        <authorList>
            <person name="Liu C."/>
            <person name="Sun Q."/>
        </authorList>
    </citation>
    <scope>NUCLEOTIDE SEQUENCE</scope>
    <source>
        <strain evidence="2">NSJ-64</strain>
    </source>
</reference>
<dbReference type="PANTHER" id="PTHR38450">
    <property type="entry name" value="STAGE V SPORULATION PROTEIN AC-RELATED"/>
    <property type="match status" value="1"/>
</dbReference>
<feature type="transmembrane region" description="Helical" evidence="1">
    <location>
        <begin position="95"/>
        <end position="116"/>
    </location>
</feature>
<keyword evidence="1" id="KW-0472">Membrane</keyword>
<dbReference type="EMBL" id="JACRTD010000004">
    <property type="protein sequence ID" value="MBC8585356.1"/>
    <property type="molecule type" value="Genomic_DNA"/>
</dbReference>
<keyword evidence="3" id="KW-1185">Reference proteome</keyword>
<protein>
    <submittedName>
        <fullName evidence="2">Stage V sporulation protein AE</fullName>
    </submittedName>
</protein>
<accession>A0A926EMK4</accession>
<evidence type="ECO:0000256" key="1">
    <source>
        <dbReference type="SAM" id="Phobius"/>
    </source>
</evidence>
<keyword evidence="1" id="KW-1133">Transmembrane helix</keyword>
<proteinExistence type="predicted"/>
<evidence type="ECO:0000313" key="3">
    <source>
        <dbReference type="Proteomes" id="UP000623678"/>
    </source>
</evidence>
<feature type="transmembrane region" description="Helical" evidence="1">
    <location>
        <begin position="31"/>
        <end position="51"/>
    </location>
</feature>
<evidence type="ECO:0000313" key="2">
    <source>
        <dbReference type="EMBL" id="MBC8585356.1"/>
    </source>
</evidence>